<evidence type="ECO:0000259" key="2">
    <source>
        <dbReference type="PROSITE" id="PS51207"/>
    </source>
</evidence>
<proteinExistence type="predicted"/>
<dbReference type="OrthoDB" id="431557at2759"/>
<accession>A0A067N7W8</accession>
<dbReference type="GO" id="GO:0035091">
    <property type="term" value="F:phosphatidylinositol binding"/>
    <property type="evidence" value="ECO:0007669"/>
    <property type="project" value="TreeGrafter"/>
</dbReference>
<dbReference type="PANTHER" id="PTHR22775:SF3">
    <property type="entry name" value="SORTING NEXIN-13"/>
    <property type="match status" value="1"/>
</dbReference>
<keyword evidence="4" id="KW-1185">Reference proteome</keyword>
<organism evidence="3 4">
    <name type="scientific">Botryobasidium botryosum (strain FD-172 SS1)</name>
    <dbReference type="NCBI Taxonomy" id="930990"/>
    <lineage>
        <taxon>Eukaryota</taxon>
        <taxon>Fungi</taxon>
        <taxon>Dikarya</taxon>
        <taxon>Basidiomycota</taxon>
        <taxon>Agaricomycotina</taxon>
        <taxon>Agaricomycetes</taxon>
        <taxon>Cantharellales</taxon>
        <taxon>Botryobasidiaceae</taxon>
        <taxon>Botryobasidium</taxon>
    </lineage>
</organism>
<feature type="domain" description="PXA" evidence="2">
    <location>
        <begin position="118"/>
        <end position="308"/>
    </location>
</feature>
<evidence type="ECO:0000256" key="1">
    <source>
        <dbReference type="SAM" id="MobiDB-lite"/>
    </source>
</evidence>
<dbReference type="Proteomes" id="UP000027195">
    <property type="component" value="Unassembled WGS sequence"/>
</dbReference>
<dbReference type="SMART" id="SM00313">
    <property type="entry name" value="PXA"/>
    <property type="match status" value="1"/>
</dbReference>
<dbReference type="InParanoid" id="A0A067N7W8"/>
<dbReference type="PROSITE" id="PS51207">
    <property type="entry name" value="PXA"/>
    <property type="match status" value="1"/>
</dbReference>
<feature type="compositionally biased region" description="Polar residues" evidence="1">
    <location>
        <begin position="536"/>
        <end position="545"/>
    </location>
</feature>
<dbReference type="HOGENOM" id="CLU_032678_0_0_1"/>
<feature type="region of interest" description="Disordered" evidence="1">
    <location>
        <begin position="1"/>
        <end position="80"/>
    </location>
</feature>
<evidence type="ECO:0000313" key="3">
    <source>
        <dbReference type="EMBL" id="KDQ19831.1"/>
    </source>
</evidence>
<dbReference type="AlphaFoldDB" id="A0A067N7W8"/>
<feature type="region of interest" description="Disordered" evidence="1">
    <location>
        <begin position="528"/>
        <end position="587"/>
    </location>
</feature>
<feature type="compositionally biased region" description="Polar residues" evidence="1">
    <location>
        <begin position="58"/>
        <end position="69"/>
    </location>
</feature>
<gene>
    <name evidence="3" type="ORF">BOTBODRAFT_27254</name>
</gene>
<name>A0A067N7W8_BOTB1</name>
<reference evidence="4" key="1">
    <citation type="journal article" date="2014" name="Proc. Natl. Acad. Sci. U.S.A.">
        <title>Extensive sampling of basidiomycete genomes demonstrates inadequacy of the white-rot/brown-rot paradigm for wood decay fungi.</title>
        <authorList>
            <person name="Riley R."/>
            <person name="Salamov A.A."/>
            <person name="Brown D.W."/>
            <person name="Nagy L.G."/>
            <person name="Floudas D."/>
            <person name="Held B.W."/>
            <person name="Levasseur A."/>
            <person name="Lombard V."/>
            <person name="Morin E."/>
            <person name="Otillar R."/>
            <person name="Lindquist E.A."/>
            <person name="Sun H."/>
            <person name="LaButti K.M."/>
            <person name="Schmutz J."/>
            <person name="Jabbour D."/>
            <person name="Luo H."/>
            <person name="Baker S.E."/>
            <person name="Pisabarro A.G."/>
            <person name="Walton J.D."/>
            <person name="Blanchette R.A."/>
            <person name="Henrissat B."/>
            <person name="Martin F."/>
            <person name="Cullen D."/>
            <person name="Hibbett D.S."/>
            <person name="Grigoriev I.V."/>
        </authorList>
    </citation>
    <scope>NUCLEOTIDE SEQUENCE [LARGE SCALE GENOMIC DNA]</scope>
    <source>
        <strain evidence="4">FD-172 SS1</strain>
    </source>
</reference>
<protein>
    <recommendedName>
        <fullName evidence="2">PXA domain-containing protein</fullName>
    </recommendedName>
</protein>
<dbReference type="EMBL" id="KL198018">
    <property type="protein sequence ID" value="KDQ19831.1"/>
    <property type="molecule type" value="Genomic_DNA"/>
</dbReference>
<dbReference type="InterPro" id="IPR003114">
    <property type="entry name" value="Phox_assoc"/>
</dbReference>
<feature type="compositionally biased region" description="Polar residues" evidence="1">
    <location>
        <begin position="12"/>
        <end position="30"/>
    </location>
</feature>
<sequence>MLSPRVAAVASPKSSTLARNSRTNGDSNVDSRALTAPLPPSLHTRTASGPSLARSAPSVRSGTSGRAPTSPQAALPSHPPALPAPLAHRLFFPHLPPSAPLPPILAPTSTSATSTREFDDFNAEIYDFLAFSVRAFVLPWWTPLSHGDRDLPAHIAHISTHLIRALDRRARAADLPALLLRDVPVLITQHFRDFRHARAKLSTAYLTGAPTSTVGESDSAGGLADVFHRLQPHVALGPDGSISPTYMRQVVEHIMRACLPPEDWASEPERAIVREIIVGPVLGNVLPKLAQPWFLHQIALTLLGRPREGSLPRPPLPTRKSRSALSLQTLIVLLLTTLQTFSTFCLAAIALFHHLRHLVATVPAHAPVPAIIRPSIELVSEVLDCRSRAAAGALVSSVQVGTGFMSPFLDRLLPHLLSTRALTAPVLTHMLRTAKNVLYPGGYPGPPPVDPTPEEQLILREQLEVRIMELFPRFLAPLLTGPTLAARQRTIDGALDPLSSRACNAHLVVLLLDRILLTVFPEMGVGGPPDGWWEPSQAQGQGQTPTDEKADGSGFEDGGVGVGGYEVASSNEGDPLGASVRSGRELG</sequence>
<feature type="compositionally biased region" description="Gly residues" evidence="1">
    <location>
        <begin position="555"/>
        <end position="564"/>
    </location>
</feature>
<dbReference type="Pfam" id="PF02194">
    <property type="entry name" value="PXA"/>
    <property type="match status" value="1"/>
</dbReference>
<evidence type="ECO:0000313" key="4">
    <source>
        <dbReference type="Proteomes" id="UP000027195"/>
    </source>
</evidence>
<dbReference type="STRING" id="930990.A0A067N7W8"/>
<dbReference type="PANTHER" id="PTHR22775">
    <property type="entry name" value="SORTING NEXIN"/>
    <property type="match status" value="1"/>
</dbReference>